<accession>A0A0D2M9W5</accession>
<organism evidence="1 2">
    <name type="scientific">Hypholoma sublateritium (strain FD-334 SS-4)</name>
    <dbReference type="NCBI Taxonomy" id="945553"/>
    <lineage>
        <taxon>Eukaryota</taxon>
        <taxon>Fungi</taxon>
        <taxon>Dikarya</taxon>
        <taxon>Basidiomycota</taxon>
        <taxon>Agaricomycotina</taxon>
        <taxon>Agaricomycetes</taxon>
        <taxon>Agaricomycetidae</taxon>
        <taxon>Agaricales</taxon>
        <taxon>Agaricineae</taxon>
        <taxon>Strophariaceae</taxon>
        <taxon>Hypholoma</taxon>
    </lineage>
</organism>
<dbReference type="AlphaFoldDB" id="A0A0D2M9W5"/>
<protein>
    <submittedName>
        <fullName evidence="1">Uncharacterized protein</fullName>
    </submittedName>
</protein>
<reference evidence="2" key="1">
    <citation type="submission" date="2014-04" db="EMBL/GenBank/DDBJ databases">
        <title>Evolutionary Origins and Diversification of the Mycorrhizal Mutualists.</title>
        <authorList>
            <consortium name="DOE Joint Genome Institute"/>
            <consortium name="Mycorrhizal Genomics Consortium"/>
            <person name="Kohler A."/>
            <person name="Kuo A."/>
            <person name="Nagy L.G."/>
            <person name="Floudas D."/>
            <person name="Copeland A."/>
            <person name="Barry K.W."/>
            <person name="Cichocki N."/>
            <person name="Veneault-Fourrey C."/>
            <person name="LaButti K."/>
            <person name="Lindquist E.A."/>
            <person name="Lipzen A."/>
            <person name="Lundell T."/>
            <person name="Morin E."/>
            <person name="Murat C."/>
            <person name="Riley R."/>
            <person name="Ohm R."/>
            <person name="Sun H."/>
            <person name="Tunlid A."/>
            <person name="Henrissat B."/>
            <person name="Grigoriev I.V."/>
            <person name="Hibbett D.S."/>
            <person name="Martin F."/>
        </authorList>
    </citation>
    <scope>NUCLEOTIDE SEQUENCE [LARGE SCALE GENOMIC DNA]</scope>
    <source>
        <strain evidence="2">FD-334 SS-4</strain>
    </source>
</reference>
<evidence type="ECO:0000313" key="1">
    <source>
        <dbReference type="EMBL" id="KJA20123.1"/>
    </source>
</evidence>
<gene>
    <name evidence="1" type="ORF">HYPSUDRAFT_88916</name>
</gene>
<dbReference type="Proteomes" id="UP000054270">
    <property type="component" value="Unassembled WGS sequence"/>
</dbReference>
<keyword evidence="2" id="KW-1185">Reference proteome</keyword>
<proteinExistence type="predicted"/>
<dbReference type="EMBL" id="KN817570">
    <property type="protein sequence ID" value="KJA20123.1"/>
    <property type="molecule type" value="Genomic_DNA"/>
</dbReference>
<name>A0A0D2M9W5_HYPSF</name>
<evidence type="ECO:0000313" key="2">
    <source>
        <dbReference type="Proteomes" id="UP000054270"/>
    </source>
</evidence>
<sequence>MPASARACRCMGVFRGARCATRQRARMGMRACTLSIAVVGGRRSAAGLVIGTRSADRGPRGRACRVRGQDSRRASYVRPRARVSRLRTSCDTRCAERRAASCPGAVAAFLPRLRFPAPARLPAIAYNYAPTSIHNITHYGHGHALRALT</sequence>